<dbReference type="KEGG" id="amob:HG15A2_20590"/>
<proteinExistence type="predicted"/>
<keyword evidence="4 5" id="KW-0067">ATP-binding</keyword>
<dbReference type="SUPFAM" id="SSF56112">
    <property type="entry name" value="Protein kinase-like (PK-like)"/>
    <property type="match status" value="1"/>
</dbReference>
<dbReference type="InterPro" id="IPR011009">
    <property type="entry name" value="Kinase-like_dom_sf"/>
</dbReference>
<sequence>MQPSDSQHLRSTCQSEAELLAWVNNRSSTSNEAVEQHLRVCSTCLEQVLECDEPSDGLVRALSVGLSSSDDETAFQELNCKLLKMQPEIDSQVLSTQLRNEKRRLRDPFAGQLPFDLGSYQLLNCIGRGASGAVYRARHRSLERDVAVKVLATGSMVGSRVDLFLDEIRHVGKLNHPNIVRATDAGESHGFHFLVMEYSEGIDASQLRRMHGPLAIAEACEICRQIALGLQFAHDHGLVHRDVKPANILLTARGEVKLIDLGIATHCESQLSDSNAPRLAVGTATYMAPEQWARMANVSACTDIYGLGCTLLRLIAGQLPAVNFAADQTRESQLRHLISSQCGKVPRRLRQFMQRMVSDDPLHRPSSAAGVADTLGKWSRNADLPALVSTYCEETGQPTGSQSPAISKRAEEQWTRRAVITAGAGIALGSAGILLRGWDDSPRLEKKMWRSLSSREPRILFSLEDSKQITCRATTAGIAIDSKQLALVSLGRPVASEFTMRADLKQANWTGDLGLFFCGGQADSRGAASESSNTWSFQSIDLRPSTEDIQYDSHRLLWSEWRIAKQGGEYSVKREPWAEARVEIEAKSATQSLVVQLGRNGMPAVEWNGQDMHANRWRLSTEGRRRLSLSADRLQIAFLGQLGLLNLSGANAFLQPQLAYL</sequence>
<dbReference type="PROSITE" id="PS50011">
    <property type="entry name" value="PROTEIN_KINASE_DOM"/>
    <property type="match status" value="1"/>
</dbReference>
<gene>
    <name evidence="7" type="primary">stkP_1</name>
    <name evidence="7" type="ORF">HG15A2_20590</name>
</gene>
<feature type="binding site" evidence="5">
    <location>
        <position position="149"/>
    </location>
    <ligand>
        <name>ATP</name>
        <dbReference type="ChEBI" id="CHEBI:30616"/>
    </ligand>
</feature>
<name>A0A517MV59_9BACT</name>
<dbReference type="Gene3D" id="1.10.510.10">
    <property type="entry name" value="Transferase(Phosphotransferase) domain 1"/>
    <property type="match status" value="1"/>
</dbReference>
<evidence type="ECO:0000256" key="1">
    <source>
        <dbReference type="ARBA" id="ARBA00022679"/>
    </source>
</evidence>
<dbReference type="GO" id="GO:0004674">
    <property type="term" value="F:protein serine/threonine kinase activity"/>
    <property type="evidence" value="ECO:0007669"/>
    <property type="project" value="UniProtKB-EC"/>
</dbReference>
<dbReference type="OrthoDB" id="6111975at2"/>
<dbReference type="Pfam" id="PF00069">
    <property type="entry name" value="Pkinase"/>
    <property type="match status" value="1"/>
</dbReference>
<dbReference type="Gene3D" id="3.30.200.20">
    <property type="entry name" value="Phosphorylase Kinase, domain 1"/>
    <property type="match status" value="1"/>
</dbReference>
<feature type="domain" description="Protein kinase" evidence="6">
    <location>
        <begin position="120"/>
        <end position="387"/>
    </location>
</feature>
<dbReference type="PROSITE" id="PS00107">
    <property type="entry name" value="PROTEIN_KINASE_ATP"/>
    <property type="match status" value="1"/>
</dbReference>
<dbReference type="PANTHER" id="PTHR43289:SF34">
    <property type="entry name" value="SERINE_THREONINE-PROTEIN KINASE YBDM-RELATED"/>
    <property type="match status" value="1"/>
</dbReference>
<dbReference type="EC" id="2.7.11.1" evidence="7"/>
<evidence type="ECO:0000256" key="5">
    <source>
        <dbReference type="PROSITE-ProRule" id="PRU10141"/>
    </source>
</evidence>
<dbReference type="GO" id="GO:0005524">
    <property type="term" value="F:ATP binding"/>
    <property type="evidence" value="ECO:0007669"/>
    <property type="project" value="UniProtKB-UniRule"/>
</dbReference>
<reference evidence="7 8" key="1">
    <citation type="submission" date="2019-02" db="EMBL/GenBank/DDBJ databases">
        <title>Deep-cultivation of Planctomycetes and their phenomic and genomic characterization uncovers novel biology.</title>
        <authorList>
            <person name="Wiegand S."/>
            <person name="Jogler M."/>
            <person name="Boedeker C."/>
            <person name="Pinto D."/>
            <person name="Vollmers J."/>
            <person name="Rivas-Marin E."/>
            <person name="Kohn T."/>
            <person name="Peeters S.H."/>
            <person name="Heuer A."/>
            <person name="Rast P."/>
            <person name="Oberbeckmann S."/>
            <person name="Bunk B."/>
            <person name="Jeske O."/>
            <person name="Meyerdierks A."/>
            <person name="Storesund J.E."/>
            <person name="Kallscheuer N."/>
            <person name="Luecker S."/>
            <person name="Lage O.M."/>
            <person name="Pohl T."/>
            <person name="Merkel B.J."/>
            <person name="Hornburger P."/>
            <person name="Mueller R.-W."/>
            <person name="Bruemmer F."/>
            <person name="Labrenz M."/>
            <person name="Spormann A.M."/>
            <person name="Op den Camp H."/>
            <person name="Overmann J."/>
            <person name="Amann R."/>
            <person name="Jetten M.S.M."/>
            <person name="Mascher T."/>
            <person name="Medema M.H."/>
            <person name="Devos D.P."/>
            <person name="Kaster A.-K."/>
            <person name="Ovreas L."/>
            <person name="Rohde M."/>
            <person name="Galperin M.Y."/>
            <person name="Jogler C."/>
        </authorList>
    </citation>
    <scope>NUCLEOTIDE SEQUENCE [LARGE SCALE GENOMIC DNA]</scope>
    <source>
        <strain evidence="7 8">HG15A2</strain>
    </source>
</reference>
<evidence type="ECO:0000256" key="3">
    <source>
        <dbReference type="ARBA" id="ARBA00022777"/>
    </source>
</evidence>
<evidence type="ECO:0000256" key="4">
    <source>
        <dbReference type="ARBA" id="ARBA00022840"/>
    </source>
</evidence>
<accession>A0A517MV59</accession>
<dbReference type="AlphaFoldDB" id="A0A517MV59"/>
<keyword evidence="3 7" id="KW-0418">Kinase</keyword>
<dbReference type="Proteomes" id="UP000319852">
    <property type="component" value="Chromosome"/>
</dbReference>
<evidence type="ECO:0000313" key="7">
    <source>
        <dbReference type="EMBL" id="QDS98774.1"/>
    </source>
</evidence>
<organism evidence="7 8">
    <name type="scientific">Adhaeretor mobilis</name>
    <dbReference type="NCBI Taxonomy" id="1930276"/>
    <lineage>
        <taxon>Bacteria</taxon>
        <taxon>Pseudomonadati</taxon>
        <taxon>Planctomycetota</taxon>
        <taxon>Planctomycetia</taxon>
        <taxon>Pirellulales</taxon>
        <taxon>Lacipirellulaceae</taxon>
        <taxon>Adhaeretor</taxon>
    </lineage>
</organism>
<dbReference type="CDD" id="cd14014">
    <property type="entry name" value="STKc_PknB_like"/>
    <property type="match status" value="1"/>
</dbReference>
<evidence type="ECO:0000256" key="2">
    <source>
        <dbReference type="ARBA" id="ARBA00022741"/>
    </source>
</evidence>
<evidence type="ECO:0000259" key="6">
    <source>
        <dbReference type="PROSITE" id="PS50011"/>
    </source>
</evidence>
<dbReference type="InterPro" id="IPR000719">
    <property type="entry name" value="Prot_kinase_dom"/>
</dbReference>
<protein>
    <submittedName>
        <fullName evidence="7">Serine/threonine-protein kinase StkP</fullName>
        <ecNumber evidence="7">2.7.11.1</ecNumber>
    </submittedName>
</protein>
<dbReference type="PANTHER" id="PTHR43289">
    <property type="entry name" value="MITOGEN-ACTIVATED PROTEIN KINASE KINASE KINASE 20-RELATED"/>
    <property type="match status" value="1"/>
</dbReference>
<dbReference type="InterPro" id="IPR008271">
    <property type="entry name" value="Ser/Thr_kinase_AS"/>
</dbReference>
<dbReference type="SMART" id="SM00220">
    <property type="entry name" value="S_TKc"/>
    <property type="match status" value="1"/>
</dbReference>
<keyword evidence="8" id="KW-1185">Reference proteome</keyword>
<keyword evidence="1 7" id="KW-0808">Transferase</keyword>
<dbReference type="PROSITE" id="PS00108">
    <property type="entry name" value="PROTEIN_KINASE_ST"/>
    <property type="match status" value="1"/>
</dbReference>
<evidence type="ECO:0000313" key="8">
    <source>
        <dbReference type="Proteomes" id="UP000319852"/>
    </source>
</evidence>
<keyword evidence="2 5" id="KW-0547">Nucleotide-binding</keyword>
<dbReference type="EMBL" id="CP036263">
    <property type="protein sequence ID" value="QDS98774.1"/>
    <property type="molecule type" value="Genomic_DNA"/>
</dbReference>
<dbReference type="InterPro" id="IPR017441">
    <property type="entry name" value="Protein_kinase_ATP_BS"/>
</dbReference>